<evidence type="ECO:0000256" key="7">
    <source>
        <dbReference type="ARBA" id="ARBA00023316"/>
    </source>
</evidence>
<dbReference type="PANTHER" id="PTHR43123:SF1">
    <property type="entry name" value="POLYSACCHARIDE DEACETYLASE-RELATED"/>
    <property type="match status" value="1"/>
</dbReference>
<keyword evidence="3" id="KW-0336">GPI-anchor</keyword>
<dbReference type="Proteomes" id="UP000279259">
    <property type="component" value="Unassembled WGS sequence"/>
</dbReference>
<evidence type="ECO:0000256" key="2">
    <source>
        <dbReference type="ARBA" id="ARBA00022475"/>
    </source>
</evidence>
<dbReference type="InterPro" id="IPR002509">
    <property type="entry name" value="NODB_dom"/>
</dbReference>
<sequence length="323" mass="36395">MECTWSVDELQHNYPRDFVGYGRVPPTFNLPEGKKVAVNFVINYEEGGEHSMAHGDGEGEAMLHEIGTQKTPLVGERDTPMETSFEYGSRVGIWRLLDLFEKHDIRVTMYAVGLALEQNPPATQAMLEGGHEIASHCWRWFNYEKMSGGEEEHHIREGIKSFQKTCGGKAPVGWYYGRPSPRTRALVARIYKELGLELLYFSDDYSDDLPMWKQSPAGGGLLHVPYSYANNDFKFYIAPGFGSTSAFQEHMLGAVETLLAEGRAGKPKMVTIALHARLIGQPGRFQALKNIVETLSANPDVWFATREEIARQWVSQYPDPFKA</sequence>
<dbReference type="OrthoDB" id="9970124at2759"/>
<dbReference type="GO" id="GO:0016810">
    <property type="term" value="F:hydrolase activity, acting on carbon-nitrogen (but not peptide) bonds"/>
    <property type="evidence" value="ECO:0007669"/>
    <property type="project" value="InterPro"/>
</dbReference>
<dbReference type="InterPro" id="IPR011330">
    <property type="entry name" value="Glyco_hydro/deAcase_b/a-brl"/>
</dbReference>
<keyword evidence="7" id="KW-0961">Cell wall biogenesis/degradation</keyword>
<dbReference type="PROSITE" id="PS51677">
    <property type="entry name" value="NODB"/>
    <property type="match status" value="1"/>
</dbReference>
<comment type="caution">
    <text evidence="9">The sequence shown here is derived from an EMBL/GenBank/DDBJ whole genome shotgun (WGS) entry which is preliminary data.</text>
</comment>
<dbReference type="Gene3D" id="3.20.20.370">
    <property type="entry name" value="Glycoside hydrolase/deacetylase"/>
    <property type="match status" value="1"/>
</dbReference>
<dbReference type="GO" id="GO:0005975">
    <property type="term" value="P:carbohydrate metabolic process"/>
    <property type="evidence" value="ECO:0007669"/>
    <property type="project" value="InterPro"/>
</dbReference>
<evidence type="ECO:0000256" key="5">
    <source>
        <dbReference type="ARBA" id="ARBA00023180"/>
    </source>
</evidence>
<accession>A0A427YKW2</accession>
<dbReference type="SUPFAM" id="SSF88713">
    <property type="entry name" value="Glycoside hydrolase/deacetylase"/>
    <property type="match status" value="1"/>
</dbReference>
<keyword evidence="6" id="KW-0449">Lipoprotein</keyword>
<feature type="domain" description="NodB homology" evidence="8">
    <location>
        <begin position="79"/>
        <end position="304"/>
    </location>
</feature>
<reference evidence="9 10" key="1">
    <citation type="submission" date="2018-11" db="EMBL/GenBank/DDBJ databases">
        <title>Genome sequence of Saitozyma podzolica DSM 27192.</title>
        <authorList>
            <person name="Aliyu H."/>
            <person name="Gorte O."/>
            <person name="Ochsenreither K."/>
        </authorList>
    </citation>
    <scope>NUCLEOTIDE SEQUENCE [LARGE SCALE GENOMIC DNA]</scope>
    <source>
        <strain evidence="9 10">DSM 27192</strain>
    </source>
</reference>
<dbReference type="GO" id="GO:0005886">
    <property type="term" value="C:plasma membrane"/>
    <property type="evidence" value="ECO:0007669"/>
    <property type="project" value="UniProtKB-SubCell"/>
</dbReference>
<evidence type="ECO:0000313" key="9">
    <source>
        <dbReference type="EMBL" id="RSH91748.1"/>
    </source>
</evidence>
<proteinExistence type="predicted"/>
<evidence type="ECO:0000256" key="6">
    <source>
        <dbReference type="ARBA" id="ARBA00023288"/>
    </source>
</evidence>
<keyword evidence="10" id="KW-1185">Reference proteome</keyword>
<gene>
    <name evidence="9" type="ORF">EHS25_009117</name>
</gene>
<dbReference type="Pfam" id="PF01522">
    <property type="entry name" value="Polysacc_deac_1"/>
    <property type="match status" value="1"/>
</dbReference>
<evidence type="ECO:0000256" key="1">
    <source>
        <dbReference type="ARBA" id="ARBA00004609"/>
    </source>
</evidence>
<organism evidence="9 10">
    <name type="scientific">Saitozyma podzolica</name>
    <dbReference type="NCBI Taxonomy" id="1890683"/>
    <lineage>
        <taxon>Eukaryota</taxon>
        <taxon>Fungi</taxon>
        <taxon>Dikarya</taxon>
        <taxon>Basidiomycota</taxon>
        <taxon>Agaricomycotina</taxon>
        <taxon>Tremellomycetes</taxon>
        <taxon>Tremellales</taxon>
        <taxon>Trimorphomycetaceae</taxon>
        <taxon>Saitozyma</taxon>
    </lineage>
</organism>
<dbReference type="EMBL" id="RSCD01000007">
    <property type="protein sequence ID" value="RSH91748.1"/>
    <property type="molecule type" value="Genomic_DNA"/>
</dbReference>
<evidence type="ECO:0000256" key="4">
    <source>
        <dbReference type="ARBA" id="ARBA00023136"/>
    </source>
</evidence>
<dbReference type="STRING" id="1890683.A0A427YKW2"/>
<keyword evidence="2" id="KW-1003">Cell membrane</keyword>
<keyword evidence="4" id="KW-0472">Membrane</keyword>
<keyword evidence="5" id="KW-0325">Glycoprotein</keyword>
<dbReference type="GO" id="GO:0071555">
    <property type="term" value="P:cell wall organization"/>
    <property type="evidence" value="ECO:0007669"/>
    <property type="project" value="UniProtKB-KW"/>
</dbReference>
<protein>
    <recommendedName>
        <fullName evidence="8">NodB homology domain-containing protein</fullName>
    </recommendedName>
</protein>
<evidence type="ECO:0000256" key="3">
    <source>
        <dbReference type="ARBA" id="ARBA00022622"/>
    </source>
</evidence>
<name>A0A427YKW2_9TREE</name>
<dbReference type="PANTHER" id="PTHR43123">
    <property type="entry name" value="POLYSACCHARIDE DEACETYLASE-RELATED"/>
    <property type="match status" value="1"/>
</dbReference>
<evidence type="ECO:0000313" key="10">
    <source>
        <dbReference type="Proteomes" id="UP000279259"/>
    </source>
</evidence>
<dbReference type="GO" id="GO:0098552">
    <property type="term" value="C:side of membrane"/>
    <property type="evidence" value="ECO:0007669"/>
    <property type="project" value="UniProtKB-KW"/>
</dbReference>
<evidence type="ECO:0000259" key="8">
    <source>
        <dbReference type="PROSITE" id="PS51677"/>
    </source>
</evidence>
<dbReference type="AlphaFoldDB" id="A0A427YKW2"/>
<comment type="subcellular location">
    <subcellularLocation>
        <location evidence="1">Cell membrane</location>
        <topology evidence="1">Lipid-anchor</topology>
        <topology evidence="1">GPI-anchor</topology>
    </subcellularLocation>
</comment>